<dbReference type="SUPFAM" id="SSF50475">
    <property type="entry name" value="FMN-binding split barrel"/>
    <property type="match status" value="1"/>
</dbReference>
<dbReference type="PANTHER" id="PTHR39428">
    <property type="entry name" value="F420H(2)-DEPENDENT QUINONE REDUCTASE RV1261C"/>
    <property type="match status" value="1"/>
</dbReference>
<dbReference type="PANTHER" id="PTHR39428:SF1">
    <property type="entry name" value="F420H(2)-DEPENDENT QUINONE REDUCTASE RV1261C"/>
    <property type="match status" value="1"/>
</dbReference>
<dbReference type="Proteomes" id="UP000575985">
    <property type="component" value="Unassembled WGS sequence"/>
</dbReference>
<dbReference type="RefSeq" id="WP_179767539.1">
    <property type="nucleotide sequence ID" value="NZ_JACCFO010000001.1"/>
</dbReference>
<dbReference type="NCBIfam" id="TIGR00026">
    <property type="entry name" value="hi_GC_TIGR00026"/>
    <property type="match status" value="1"/>
</dbReference>
<accession>A0A853BN20</accession>
<gene>
    <name evidence="5" type="ORF">HNR12_002401</name>
</gene>
<dbReference type="InterPro" id="IPR004378">
    <property type="entry name" value="F420H2_quin_Rdtase"/>
</dbReference>
<sequence>MTETSAPVDFNQAVIDEFRANRGRVGGMFEGARLLLLTTTGARSGRPHTVPLGYLPDGDRSIVIASAGGSPRHPAWFHNLRANPRVTVENGVFVLEADAVVLEGEERDAVFARAVESDPGWGEYQAKAGRTIPVVALTPVTAAPVETRLGEGLVALHDSLRRELALIRAEVGAAGPRLGAQLRINCLTMCQSLGFHHTMEDNGMFPAVAKAHPETAETIARLSAEHKAIERLLERLQDLLGGAEPTTGALAEEVDRLITELEAHLDYEEEQLVPILNSFAP</sequence>
<dbReference type="InterPro" id="IPR012349">
    <property type="entry name" value="Split_barrel_FMN-bd"/>
</dbReference>
<evidence type="ECO:0000256" key="3">
    <source>
        <dbReference type="SAM" id="Coils"/>
    </source>
</evidence>
<dbReference type="Pfam" id="PF04075">
    <property type="entry name" value="F420H2_quin_red"/>
    <property type="match status" value="1"/>
</dbReference>
<evidence type="ECO:0000313" key="5">
    <source>
        <dbReference type="EMBL" id="NYI96124.1"/>
    </source>
</evidence>
<comment type="caution">
    <text evidence="5">The sequence shown here is derived from an EMBL/GenBank/DDBJ whole genome shotgun (WGS) entry which is preliminary data.</text>
</comment>
<dbReference type="GO" id="GO:0005886">
    <property type="term" value="C:plasma membrane"/>
    <property type="evidence" value="ECO:0007669"/>
    <property type="project" value="TreeGrafter"/>
</dbReference>
<dbReference type="InterPro" id="IPR012312">
    <property type="entry name" value="Hemerythrin-like"/>
</dbReference>
<comment type="similarity">
    <text evidence="1">Belongs to the F420H(2)-dependent quinone reductase family.</text>
</comment>
<dbReference type="GO" id="GO:0016491">
    <property type="term" value="F:oxidoreductase activity"/>
    <property type="evidence" value="ECO:0007669"/>
    <property type="project" value="InterPro"/>
</dbReference>
<keyword evidence="6" id="KW-1185">Reference proteome</keyword>
<dbReference type="Gene3D" id="2.30.110.10">
    <property type="entry name" value="Electron Transport, Fmn-binding Protein, Chain A"/>
    <property type="match status" value="1"/>
</dbReference>
<feature type="domain" description="Hemerythrin-like" evidence="4">
    <location>
        <begin position="153"/>
        <end position="276"/>
    </location>
</feature>
<evidence type="ECO:0000256" key="2">
    <source>
        <dbReference type="ARBA" id="ARBA00049106"/>
    </source>
</evidence>
<proteinExistence type="inferred from homology"/>
<protein>
    <submittedName>
        <fullName evidence="5">Deazaflavin-dependent oxidoreductase (Nitroreductase family)</fullName>
    </submittedName>
</protein>
<keyword evidence="3" id="KW-0175">Coiled coil</keyword>
<evidence type="ECO:0000259" key="4">
    <source>
        <dbReference type="Pfam" id="PF01814"/>
    </source>
</evidence>
<dbReference type="Gene3D" id="1.20.120.520">
    <property type="entry name" value="nmb1532 protein domain like"/>
    <property type="match status" value="1"/>
</dbReference>
<organism evidence="5 6">
    <name type="scientific">Streptomonospora nanhaiensis</name>
    <dbReference type="NCBI Taxonomy" id="1323731"/>
    <lineage>
        <taxon>Bacteria</taxon>
        <taxon>Bacillati</taxon>
        <taxon>Actinomycetota</taxon>
        <taxon>Actinomycetes</taxon>
        <taxon>Streptosporangiales</taxon>
        <taxon>Nocardiopsidaceae</taxon>
        <taxon>Streptomonospora</taxon>
    </lineage>
</organism>
<dbReference type="EMBL" id="JACCFO010000001">
    <property type="protein sequence ID" value="NYI96124.1"/>
    <property type="molecule type" value="Genomic_DNA"/>
</dbReference>
<evidence type="ECO:0000256" key="1">
    <source>
        <dbReference type="ARBA" id="ARBA00008710"/>
    </source>
</evidence>
<reference evidence="5 6" key="1">
    <citation type="submission" date="2020-07" db="EMBL/GenBank/DDBJ databases">
        <title>Sequencing the genomes of 1000 actinobacteria strains.</title>
        <authorList>
            <person name="Klenk H.-P."/>
        </authorList>
    </citation>
    <scope>NUCLEOTIDE SEQUENCE [LARGE SCALE GENOMIC DNA]</scope>
    <source>
        <strain evidence="5 6">DSM 45927</strain>
    </source>
</reference>
<name>A0A853BN20_9ACTN</name>
<evidence type="ECO:0000313" key="6">
    <source>
        <dbReference type="Proteomes" id="UP000575985"/>
    </source>
</evidence>
<comment type="catalytic activity">
    <reaction evidence="2">
        <text>oxidized coenzyme F420-(gamma-L-Glu)(n) + a quinol + H(+) = reduced coenzyme F420-(gamma-L-Glu)(n) + a quinone</text>
        <dbReference type="Rhea" id="RHEA:39663"/>
        <dbReference type="Rhea" id="RHEA-COMP:12939"/>
        <dbReference type="Rhea" id="RHEA-COMP:14378"/>
        <dbReference type="ChEBI" id="CHEBI:15378"/>
        <dbReference type="ChEBI" id="CHEBI:24646"/>
        <dbReference type="ChEBI" id="CHEBI:132124"/>
        <dbReference type="ChEBI" id="CHEBI:133980"/>
        <dbReference type="ChEBI" id="CHEBI:139511"/>
    </reaction>
</comment>
<dbReference type="AlphaFoldDB" id="A0A853BN20"/>
<dbReference type="Pfam" id="PF01814">
    <property type="entry name" value="Hemerythrin"/>
    <property type="match status" value="1"/>
</dbReference>
<dbReference type="GO" id="GO:0070967">
    <property type="term" value="F:coenzyme F420 binding"/>
    <property type="evidence" value="ECO:0007669"/>
    <property type="project" value="TreeGrafter"/>
</dbReference>
<feature type="coiled-coil region" evidence="3">
    <location>
        <begin position="219"/>
        <end position="271"/>
    </location>
</feature>
<dbReference type="CDD" id="cd12108">
    <property type="entry name" value="Hr-like"/>
    <property type="match status" value="1"/>
</dbReference>